<protein>
    <submittedName>
        <fullName evidence="1">Uncharacterized protein</fullName>
    </submittedName>
</protein>
<proteinExistence type="predicted"/>
<dbReference type="Proteomes" id="UP000664521">
    <property type="component" value="Unassembled WGS sequence"/>
</dbReference>
<sequence length="136" mass="15223">MTLTISGKNMAEIVSVGSKPNIEPLSCLNAKLAFFKKQIQIWEKLQEIEKDGGFKRPALPGEKVSDSIEFTILDIEDQALELKEGDLTDSEIFELLEKLVEARDDAKSKIHLWDYFLAMIDGAIVAVLNCHISTID</sequence>
<dbReference type="EMBL" id="CAJPDS010000066">
    <property type="protein sequence ID" value="CAF9933077.1"/>
    <property type="molecule type" value="Genomic_DNA"/>
</dbReference>
<comment type="caution">
    <text evidence="1">The sequence shown here is derived from an EMBL/GenBank/DDBJ whole genome shotgun (WGS) entry which is preliminary data.</text>
</comment>
<name>A0A8H3G1Y8_9LECA</name>
<gene>
    <name evidence="1" type="ORF">HETSPECPRED_008524</name>
</gene>
<keyword evidence="2" id="KW-1185">Reference proteome</keyword>
<dbReference type="AlphaFoldDB" id="A0A8H3G1Y8"/>
<evidence type="ECO:0000313" key="2">
    <source>
        <dbReference type="Proteomes" id="UP000664521"/>
    </source>
</evidence>
<organism evidence="1 2">
    <name type="scientific">Heterodermia speciosa</name>
    <dbReference type="NCBI Taxonomy" id="116794"/>
    <lineage>
        <taxon>Eukaryota</taxon>
        <taxon>Fungi</taxon>
        <taxon>Dikarya</taxon>
        <taxon>Ascomycota</taxon>
        <taxon>Pezizomycotina</taxon>
        <taxon>Lecanoromycetes</taxon>
        <taxon>OSLEUM clade</taxon>
        <taxon>Lecanoromycetidae</taxon>
        <taxon>Caliciales</taxon>
        <taxon>Physciaceae</taxon>
        <taxon>Heterodermia</taxon>
    </lineage>
</organism>
<accession>A0A8H3G1Y8</accession>
<reference evidence="1" key="1">
    <citation type="submission" date="2021-03" db="EMBL/GenBank/DDBJ databases">
        <authorList>
            <person name="Tagirdzhanova G."/>
        </authorList>
    </citation>
    <scope>NUCLEOTIDE SEQUENCE</scope>
</reference>
<evidence type="ECO:0000313" key="1">
    <source>
        <dbReference type="EMBL" id="CAF9933077.1"/>
    </source>
</evidence>